<feature type="domain" description="HTH crp-type" evidence="5">
    <location>
        <begin position="162"/>
        <end position="235"/>
    </location>
</feature>
<dbReference type="InterPro" id="IPR036388">
    <property type="entry name" value="WH-like_DNA-bd_sf"/>
</dbReference>
<keyword evidence="2" id="KW-0238">DNA-binding</keyword>
<dbReference type="InterPro" id="IPR018490">
    <property type="entry name" value="cNMP-bd_dom_sf"/>
</dbReference>
<dbReference type="SUPFAM" id="SSF51206">
    <property type="entry name" value="cAMP-binding domain-like"/>
    <property type="match status" value="1"/>
</dbReference>
<dbReference type="EMBL" id="JAOANI010000019">
    <property type="protein sequence ID" value="MCT7359501.1"/>
    <property type="molecule type" value="Genomic_DNA"/>
</dbReference>
<dbReference type="PROSITE" id="PS50042">
    <property type="entry name" value="CNMP_BINDING_3"/>
    <property type="match status" value="1"/>
</dbReference>
<accession>A0A9X2WG35</accession>
<feature type="domain" description="Cyclic nucleotide-binding" evidence="4">
    <location>
        <begin position="28"/>
        <end position="111"/>
    </location>
</feature>
<dbReference type="PANTHER" id="PTHR24567:SF75">
    <property type="entry name" value="FUMARATE AND NITRATE REDUCTION REGULATORY PROTEIN"/>
    <property type="match status" value="1"/>
</dbReference>
<evidence type="ECO:0000259" key="5">
    <source>
        <dbReference type="PROSITE" id="PS51063"/>
    </source>
</evidence>
<proteinExistence type="predicted"/>
<dbReference type="PROSITE" id="PS51063">
    <property type="entry name" value="HTH_CRP_2"/>
    <property type="match status" value="1"/>
</dbReference>
<organism evidence="6 7">
    <name type="scientific">Thalassolituus pacificus</name>
    <dbReference type="NCBI Taxonomy" id="2975440"/>
    <lineage>
        <taxon>Bacteria</taxon>
        <taxon>Pseudomonadati</taxon>
        <taxon>Pseudomonadota</taxon>
        <taxon>Gammaproteobacteria</taxon>
        <taxon>Oceanospirillales</taxon>
        <taxon>Oceanospirillaceae</taxon>
        <taxon>Thalassolituus</taxon>
    </lineage>
</organism>
<evidence type="ECO:0000256" key="3">
    <source>
        <dbReference type="ARBA" id="ARBA00023163"/>
    </source>
</evidence>
<reference evidence="6" key="2">
    <citation type="submission" date="2022-08" db="EMBL/GenBank/DDBJ databases">
        <authorList>
            <person name="Dong C."/>
        </authorList>
    </citation>
    <scope>NUCLEOTIDE SEQUENCE</scope>
    <source>
        <strain evidence="6">59MF3M-4</strain>
    </source>
</reference>
<dbReference type="SUPFAM" id="SSF46785">
    <property type="entry name" value="Winged helix' DNA-binding domain"/>
    <property type="match status" value="1"/>
</dbReference>
<evidence type="ECO:0000256" key="2">
    <source>
        <dbReference type="ARBA" id="ARBA00023125"/>
    </source>
</evidence>
<evidence type="ECO:0000313" key="6">
    <source>
        <dbReference type="EMBL" id="MCT7359501.1"/>
    </source>
</evidence>
<dbReference type="Gene3D" id="1.10.10.10">
    <property type="entry name" value="Winged helix-like DNA-binding domain superfamily/Winged helix DNA-binding domain"/>
    <property type="match status" value="1"/>
</dbReference>
<dbReference type="InterPro" id="IPR036390">
    <property type="entry name" value="WH_DNA-bd_sf"/>
</dbReference>
<sequence length="255" mass="28494">MKTTPVAPAPMRGTQPHCQTCSLNALCLPLSLNDSDMERLDDIIRRGRPIQKGQLLFQQGEAFQSVFAVRTGALKTYTLASNGEEQITGFHLASELVGLAGYDNGNYPLTAKALETTTVCEIPLQQLDTLADDLPDLRKQLMRTMGTEIRHDQNMMLLLSKKNAEERVASFLIDISQRYSRRGFSASHFRLPMSRVDISNYLGLAVETISRVFTRFQKNGLIETQGKEVILQDADMLYELAGLNTDKECAVHPQE</sequence>
<dbReference type="SMART" id="SM00419">
    <property type="entry name" value="HTH_CRP"/>
    <property type="match status" value="1"/>
</dbReference>
<dbReference type="Pfam" id="PF00027">
    <property type="entry name" value="cNMP_binding"/>
    <property type="match status" value="1"/>
</dbReference>
<gene>
    <name evidence="6" type="primary">fnr</name>
    <name evidence="6" type="ORF">NYR02_10745</name>
</gene>
<dbReference type="SMART" id="SM00100">
    <property type="entry name" value="cNMP"/>
    <property type="match status" value="1"/>
</dbReference>
<dbReference type="InterPro" id="IPR050397">
    <property type="entry name" value="Env_Response_Regulators"/>
</dbReference>
<dbReference type="InterPro" id="IPR000595">
    <property type="entry name" value="cNMP-bd_dom"/>
</dbReference>
<dbReference type="GO" id="GO:0003677">
    <property type="term" value="F:DNA binding"/>
    <property type="evidence" value="ECO:0007669"/>
    <property type="project" value="UniProtKB-KW"/>
</dbReference>
<dbReference type="CDD" id="cd00092">
    <property type="entry name" value="HTH_CRP"/>
    <property type="match status" value="1"/>
</dbReference>
<dbReference type="GO" id="GO:0003700">
    <property type="term" value="F:DNA-binding transcription factor activity"/>
    <property type="evidence" value="ECO:0007669"/>
    <property type="project" value="TreeGrafter"/>
</dbReference>
<evidence type="ECO:0000259" key="4">
    <source>
        <dbReference type="PROSITE" id="PS50042"/>
    </source>
</evidence>
<dbReference type="CDD" id="cd00038">
    <property type="entry name" value="CAP_ED"/>
    <property type="match status" value="1"/>
</dbReference>
<dbReference type="PRINTS" id="PR00034">
    <property type="entry name" value="HTHCRP"/>
</dbReference>
<dbReference type="FunFam" id="2.60.120.10:FF:000004">
    <property type="entry name" value="Fumarate/nitrate reduction transcriptional regulator Fnr"/>
    <property type="match status" value="1"/>
</dbReference>
<keyword evidence="7" id="KW-1185">Reference proteome</keyword>
<reference evidence="6" key="1">
    <citation type="journal article" date="2022" name="Front. Microbiol.">
        <title>Genome-based taxonomic rearrangement of Oceanobacter-related bacteria including the description of Thalassolituus hydrocarbonoclasticus sp. nov. and Thalassolituus pacificus sp. nov. and emended description of the genus Thalassolituus.</title>
        <authorList>
            <person name="Dong C."/>
            <person name="Wei L."/>
            <person name="Wang J."/>
            <person name="Lai Q."/>
            <person name="Huang Z."/>
            <person name="Shao Z."/>
        </authorList>
    </citation>
    <scope>NUCLEOTIDE SEQUENCE</scope>
    <source>
        <strain evidence="6">59MF3M-4</strain>
    </source>
</reference>
<dbReference type="GO" id="GO:0005829">
    <property type="term" value="C:cytosol"/>
    <property type="evidence" value="ECO:0007669"/>
    <property type="project" value="TreeGrafter"/>
</dbReference>
<dbReference type="InterPro" id="IPR012318">
    <property type="entry name" value="HTH_CRP"/>
</dbReference>
<dbReference type="Gene3D" id="2.60.120.10">
    <property type="entry name" value="Jelly Rolls"/>
    <property type="match status" value="1"/>
</dbReference>
<dbReference type="Pfam" id="PF13545">
    <property type="entry name" value="HTH_Crp_2"/>
    <property type="match status" value="1"/>
</dbReference>
<keyword evidence="3" id="KW-0804">Transcription</keyword>
<dbReference type="NCBIfam" id="NF008365">
    <property type="entry name" value="PRK11161.1"/>
    <property type="match status" value="1"/>
</dbReference>
<dbReference type="Proteomes" id="UP001147830">
    <property type="component" value="Unassembled WGS sequence"/>
</dbReference>
<name>A0A9X2WG35_9GAMM</name>
<evidence type="ECO:0000313" key="7">
    <source>
        <dbReference type="Proteomes" id="UP001147830"/>
    </source>
</evidence>
<evidence type="ECO:0000256" key="1">
    <source>
        <dbReference type="ARBA" id="ARBA00023015"/>
    </source>
</evidence>
<dbReference type="InterPro" id="IPR014710">
    <property type="entry name" value="RmlC-like_jellyroll"/>
</dbReference>
<dbReference type="RefSeq" id="WP_260976370.1">
    <property type="nucleotide sequence ID" value="NZ_JAOANI010000019.1"/>
</dbReference>
<dbReference type="AlphaFoldDB" id="A0A9X2WG35"/>
<protein>
    <submittedName>
        <fullName evidence="6">Fumarate/nitrate reduction transcriptional regulator Fnr</fullName>
    </submittedName>
</protein>
<dbReference type="PANTHER" id="PTHR24567">
    <property type="entry name" value="CRP FAMILY TRANSCRIPTIONAL REGULATORY PROTEIN"/>
    <property type="match status" value="1"/>
</dbReference>
<comment type="caution">
    <text evidence="6">The sequence shown here is derived from an EMBL/GenBank/DDBJ whole genome shotgun (WGS) entry which is preliminary data.</text>
</comment>
<keyword evidence="1" id="KW-0805">Transcription regulation</keyword>
<dbReference type="FunFam" id="1.10.10.10:FF:000028">
    <property type="entry name" value="Fumarate/nitrate reduction transcriptional regulator Fnr"/>
    <property type="match status" value="1"/>
</dbReference>